<dbReference type="EnsemblMetazoa" id="AMAM018901-RA">
    <property type="protein sequence ID" value="AMAM018901-PA"/>
    <property type="gene ID" value="AMAM018901"/>
</dbReference>
<evidence type="ECO:0000313" key="2">
    <source>
        <dbReference type="EnsemblMetazoa" id="AMAM018901-PA"/>
    </source>
</evidence>
<accession>A0A182T3I9</accession>
<feature type="region of interest" description="Disordered" evidence="1">
    <location>
        <begin position="123"/>
        <end position="146"/>
    </location>
</feature>
<reference evidence="3" key="1">
    <citation type="submission" date="2013-09" db="EMBL/GenBank/DDBJ databases">
        <title>The Genome Sequence of Anopheles maculatus species B.</title>
        <authorList>
            <consortium name="The Broad Institute Genomics Platform"/>
            <person name="Neafsey D.E."/>
            <person name="Besansky N."/>
            <person name="Howell P."/>
            <person name="Walton C."/>
            <person name="Young S.K."/>
            <person name="Zeng Q."/>
            <person name="Gargeya S."/>
            <person name="Fitzgerald M."/>
            <person name="Haas B."/>
            <person name="Abouelleil A."/>
            <person name="Allen A.W."/>
            <person name="Alvarado L."/>
            <person name="Arachchi H.M."/>
            <person name="Berlin A.M."/>
            <person name="Chapman S.B."/>
            <person name="Gainer-Dewar J."/>
            <person name="Goldberg J."/>
            <person name="Griggs A."/>
            <person name="Gujja S."/>
            <person name="Hansen M."/>
            <person name="Howarth C."/>
            <person name="Imamovic A."/>
            <person name="Ireland A."/>
            <person name="Larimer J."/>
            <person name="McCowan C."/>
            <person name="Murphy C."/>
            <person name="Pearson M."/>
            <person name="Poon T.W."/>
            <person name="Priest M."/>
            <person name="Roberts A."/>
            <person name="Saif S."/>
            <person name="Shea T."/>
            <person name="Sisk P."/>
            <person name="Sykes S."/>
            <person name="Wortman J."/>
            <person name="Nusbaum C."/>
            <person name="Birren B."/>
        </authorList>
    </citation>
    <scope>NUCLEOTIDE SEQUENCE [LARGE SCALE GENOMIC DNA]</scope>
    <source>
        <strain evidence="3">maculatus3</strain>
    </source>
</reference>
<sequence>MLSKKARCFYCRGGHRTRDICLCAPAIVPEPVGGLLQTVRCFVTSAPFGAVGGPPVEALLVTVVGRGGSDRSSVLSRVFHLAVQLAAATANIATDRVLGRVRRHVLNALLHARLVDRFHHLQEDGTEKEEENTTRIAENGGTYLVD</sequence>
<organism evidence="2 3">
    <name type="scientific">Anopheles maculatus</name>
    <dbReference type="NCBI Taxonomy" id="74869"/>
    <lineage>
        <taxon>Eukaryota</taxon>
        <taxon>Metazoa</taxon>
        <taxon>Ecdysozoa</taxon>
        <taxon>Arthropoda</taxon>
        <taxon>Hexapoda</taxon>
        <taxon>Insecta</taxon>
        <taxon>Pterygota</taxon>
        <taxon>Neoptera</taxon>
        <taxon>Endopterygota</taxon>
        <taxon>Diptera</taxon>
        <taxon>Nematocera</taxon>
        <taxon>Culicoidea</taxon>
        <taxon>Culicidae</taxon>
        <taxon>Anophelinae</taxon>
        <taxon>Anopheles</taxon>
        <taxon>Anopheles maculatus group</taxon>
    </lineage>
</organism>
<reference evidence="2" key="2">
    <citation type="submission" date="2020-05" db="UniProtKB">
        <authorList>
            <consortium name="EnsemblMetazoa"/>
        </authorList>
    </citation>
    <scope>IDENTIFICATION</scope>
    <source>
        <strain evidence="2">maculatus3</strain>
    </source>
</reference>
<evidence type="ECO:0000256" key="1">
    <source>
        <dbReference type="SAM" id="MobiDB-lite"/>
    </source>
</evidence>
<name>A0A182T3I9_9DIPT</name>
<keyword evidence="3" id="KW-1185">Reference proteome</keyword>
<protein>
    <submittedName>
        <fullName evidence="2">Uncharacterized protein</fullName>
    </submittedName>
</protein>
<dbReference type="AlphaFoldDB" id="A0A182T3I9"/>
<dbReference type="Proteomes" id="UP000075901">
    <property type="component" value="Unassembled WGS sequence"/>
</dbReference>
<proteinExistence type="predicted"/>
<dbReference type="VEuPathDB" id="VectorBase:AMAM018901"/>
<evidence type="ECO:0000313" key="3">
    <source>
        <dbReference type="Proteomes" id="UP000075901"/>
    </source>
</evidence>